<comment type="caution">
    <text evidence="1">The sequence shown here is derived from an EMBL/GenBank/DDBJ whole genome shotgun (WGS) entry which is preliminary data.</text>
</comment>
<dbReference type="RefSeq" id="WP_183940872.1">
    <property type="nucleotide sequence ID" value="NZ_BAABBG010000023.1"/>
</dbReference>
<evidence type="ECO:0000313" key="1">
    <source>
        <dbReference type="EMBL" id="MBB3942898.1"/>
    </source>
</evidence>
<organism evidence="1 2">
    <name type="scientific">Sphingorhabdus rigui</name>
    <dbReference type="NCBI Taxonomy" id="1282858"/>
    <lineage>
        <taxon>Bacteria</taxon>
        <taxon>Pseudomonadati</taxon>
        <taxon>Pseudomonadota</taxon>
        <taxon>Alphaproteobacteria</taxon>
        <taxon>Sphingomonadales</taxon>
        <taxon>Sphingomonadaceae</taxon>
        <taxon>Sphingorhabdus</taxon>
    </lineage>
</organism>
<dbReference type="EMBL" id="JACIEA010000001">
    <property type="protein sequence ID" value="MBB3942898.1"/>
    <property type="molecule type" value="Genomic_DNA"/>
</dbReference>
<name>A0A840AXR0_9SPHN</name>
<dbReference type="Proteomes" id="UP000581447">
    <property type="component" value="Unassembled WGS sequence"/>
</dbReference>
<reference evidence="1 2" key="1">
    <citation type="submission" date="2020-08" db="EMBL/GenBank/DDBJ databases">
        <title>Genomic Encyclopedia of Type Strains, Phase IV (KMG-IV): sequencing the most valuable type-strain genomes for metagenomic binning, comparative biology and taxonomic classification.</title>
        <authorList>
            <person name="Goeker M."/>
        </authorList>
    </citation>
    <scope>NUCLEOTIDE SEQUENCE [LARGE SCALE GENOMIC DNA]</scope>
    <source>
        <strain evidence="1 2">DSM 29050</strain>
    </source>
</reference>
<proteinExistence type="predicted"/>
<sequence length="111" mass="12242">MSTILPEDPVVTDRESVILSNAERRNLRRKLKGSINVAQDVLNPRNQVRKLVALKKSQAKKAADGTIQVVKRKAPLIGILGAATLLVAARRPISRWISRLRKSKTNTPVGD</sequence>
<evidence type="ECO:0000313" key="2">
    <source>
        <dbReference type="Proteomes" id="UP000581447"/>
    </source>
</evidence>
<gene>
    <name evidence="1" type="ORF">GGR91_001120</name>
</gene>
<accession>A0A840AXR0</accession>
<dbReference type="AlphaFoldDB" id="A0A840AXR0"/>
<protein>
    <recommendedName>
        <fullName evidence="3">DUF3618 domain-containing protein</fullName>
    </recommendedName>
</protein>
<evidence type="ECO:0008006" key="3">
    <source>
        <dbReference type="Google" id="ProtNLM"/>
    </source>
</evidence>
<keyword evidence="2" id="KW-1185">Reference proteome</keyword>